<evidence type="ECO:0000313" key="1">
    <source>
        <dbReference type="EMBL" id="KAF3544406.1"/>
    </source>
</evidence>
<name>A0ABQ7BY63_BRACR</name>
<comment type="caution">
    <text evidence="1">The sequence shown here is derived from an EMBL/GenBank/DDBJ whole genome shotgun (WGS) entry which is preliminary data.</text>
</comment>
<protein>
    <submittedName>
        <fullName evidence="1">Uncharacterized protein</fullName>
    </submittedName>
</protein>
<gene>
    <name evidence="1" type="ORF">DY000_02007158</name>
</gene>
<sequence length="283" mass="31845">MFKLEMSLNEIQDQEHTTLTAALKSLIHPFAFSFKYPQITGLPHDLGGDLLLLVCLEPGAQQLRGLRFLNRLLHTSTFPLLHTMNQVFLLCVLNQELNNLVACTSTHKYLPIAPHNGSSLPLVLDRCNPLNNPQVFNHITTSQPVNNTSSLSRWFIESLTTRNQGKSSRDCLIGFRVVIEGLQRSLSYYEAAQVASLLAEPAPYLCTSSLRVDPKQVRSMKAPDSFWNPGLWCDFQWDHGHKTEDCVALKIEVNELLKKGHLGEFLFREGQEPSKQGDNGKAH</sequence>
<accession>A0ABQ7BY63</accession>
<evidence type="ECO:0000313" key="2">
    <source>
        <dbReference type="Proteomes" id="UP000266723"/>
    </source>
</evidence>
<dbReference type="Proteomes" id="UP000266723">
    <property type="component" value="Unassembled WGS sequence"/>
</dbReference>
<dbReference type="EMBL" id="QGKV02000832">
    <property type="protein sequence ID" value="KAF3544406.1"/>
    <property type="molecule type" value="Genomic_DNA"/>
</dbReference>
<reference evidence="1 2" key="1">
    <citation type="journal article" date="2020" name="BMC Genomics">
        <title>Intraspecific diversification of the crop wild relative Brassica cretica Lam. using demographic model selection.</title>
        <authorList>
            <person name="Kioukis A."/>
            <person name="Michalopoulou V.A."/>
            <person name="Briers L."/>
            <person name="Pirintsos S."/>
            <person name="Studholme D.J."/>
            <person name="Pavlidis P."/>
            <person name="Sarris P.F."/>
        </authorList>
    </citation>
    <scope>NUCLEOTIDE SEQUENCE [LARGE SCALE GENOMIC DNA]</scope>
    <source>
        <strain evidence="2">cv. PFS-1207/04</strain>
    </source>
</reference>
<proteinExistence type="predicted"/>
<keyword evidence="2" id="KW-1185">Reference proteome</keyword>
<organism evidence="1 2">
    <name type="scientific">Brassica cretica</name>
    <name type="common">Mustard</name>
    <dbReference type="NCBI Taxonomy" id="69181"/>
    <lineage>
        <taxon>Eukaryota</taxon>
        <taxon>Viridiplantae</taxon>
        <taxon>Streptophyta</taxon>
        <taxon>Embryophyta</taxon>
        <taxon>Tracheophyta</taxon>
        <taxon>Spermatophyta</taxon>
        <taxon>Magnoliopsida</taxon>
        <taxon>eudicotyledons</taxon>
        <taxon>Gunneridae</taxon>
        <taxon>Pentapetalae</taxon>
        <taxon>rosids</taxon>
        <taxon>malvids</taxon>
        <taxon>Brassicales</taxon>
        <taxon>Brassicaceae</taxon>
        <taxon>Brassiceae</taxon>
        <taxon>Brassica</taxon>
    </lineage>
</organism>